<protein>
    <recommendedName>
        <fullName evidence="6">GTPase HflX</fullName>
    </recommendedName>
    <alternativeName>
        <fullName evidence="6">GTP-binding protein HflX</fullName>
    </alternativeName>
</protein>
<dbReference type="GO" id="GO:0005525">
    <property type="term" value="F:GTP binding"/>
    <property type="evidence" value="ECO:0007669"/>
    <property type="project" value="UniProtKB-UniRule"/>
</dbReference>
<evidence type="ECO:0000256" key="2">
    <source>
        <dbReference type="ARBA" id="ARBA00022723"/>
    </source>
</evidence>
<evidence type="ECO:0000256" key="7">
    <source>
        <dbReference type="SAM" id="Coils"/>
    </source>
</evidence>
<feature type="region of interest" description="Disordered" evidence="8">
    <location>
        <begin position="186"/>
        <end position="207"/>
    </location>
</feature>
<dbReference type="OrthoDB" id="9812272at2"/>
<evidence type="ECO:0000256" key="6">
    <source>
        <dbReference type="HAMAP-Rule" id="MF_00900"/>
    </source>
</evidence>
<feature type="domain" description="Hflx-type G" evidence="9">
    <location>
        <begin position="248"/>
        <end position="420"/>
    </location>
</feature>
<keyword evidence="4" id="KW-0460">Magnesium</keyword>
<evidence type="ECO:0000256" key="4">
    <source>
        <dbReference type="ARBA" id="ARBA00022842"/>
    </source>
</evidence>
<keyword evidence="1 6" id="KW-0963">Cytoplasm</keyword>
<feature type="coiled-coil region" evidence="7">
    <location>
        <begin position="214"/>
        <end position="241"/>
    </location>
</feature>
<evidence type="ECO:0000313" key="10">
    <source>
        <dbReference type="EMBL" id="ORX01052.1"/>
    </source>
</evidence>
<keyword evidence="11" id="KW-1185">Reference proteome</keyword>
<keyword evidence="2" id="KW-0479">Metal-binding</keyword>
<dbReference type="InterPro" id="IPR032305">
    <property type="entry name" value="GTP-bd_M"/>
</dbReference>
<evidence type="ECO:0000256" key="3">
    <source>
        <dbReference type="ARBA" id="ARBA00022741"/>
    </source>
</evidence>
<dbReference type="GO" id="GO:0046872">
    <property type="term" value="F:metal ion binding"/>
    <property type="evidence" value="ECO:0007669"/>
    <property type="project" value="UniProtKB-KW"/>
</dbReference>
<dbReference type="STRING" id="1798.AWC30_14325"/>
<dbReference type="AlphaFoldDB" id="A0A1X2EG04"/>
<keyword evidence="3 6" id="KW-0547">Nucleotide-binding</keyword>
<dbReference type="InterPro" id="IPR006073">
    <property type="entry name" value="GTP-bd"/>
</dbReference>
<evidence type="ECO:0000313" key="11">
    <source>
        <dbReference type="Proteomes" id="UP000193090"/>
    </source>
</evidence>
<gene>
    <name evidence="6" type="primary">hflX</name>
    <name evidence="10" type="ORF">AWC30_14325</name>
</gene>
<accession>A0A1X2EG04</accession>
<dbReference type="Pfam" id="PF13167">
    <property type="entry name" value="GTP-bdg_N"/>
    <property type="match status" value="1"/>
</dbReference>
<sequence>MTSDTPFRPAVPSTGELDLDDRAALRRVAGLSTELDDVSEVEYRQLRLERVVLVGVWTEGAAADADASLAELAALAETAGSEVLDGLIQRRDKPDPATYIGEGKAAELREVVLATGADTVICDGELSPAQLTALEKAVRVKVIDRTALILDIFAQHATSREGKAQVALAQMEYMLPRLRGWGESMSRQAGGRAGGSGGGVGLRGPGETKIETDRRRIRERMAKLRRDIKAMKQVRDTKRRRRLDSDVPAIAIVGYTNAGKSSLLNALTGAGVLVQDALFATLDPTTRRGYFDPEAEEGPFVLTDTVGFVRHLPTQLVEAFRSTLEEVADADLLVHVLDGADATPLAQVEAVRSVLRDVLADRTGPPVPELLVVNKIDAADELALTQLRRALPEAVFVSARTGAGLPELRAAMSRLVERRDTAVDVTIPYHRGDLVARLHEEGRVETTVHDEGGTRMRARVPAALAAALEGFATPRS</sequence>
<dbReference type="NCBIfam" id="TIGR03156">
    <property type="entry name" value="GTP_HflX"/>
    <property type="match status" value="1"/>
</dbReference>
<dbReference type="Pfam" id="PF16360">
    <property type="entry name" value="GTP-bdg_M"/>
    <property type="match status" value="1"/>
</dbReference>
<evidence type="ECO:0000256" key="5">
    <source>
        <dbReference type="ARBA" id="ARBA00023134"/>
    </source>
</evidence>
<dbReference type="HAMAP" id="MF_00900">
    <property type="entry name" value="GTPase_HflX"/>
    <property type="match status" value="1"/>
</dbReference>
<keyword evidence="7" id="KW-0175">Coiled coil</keyword>
<keyword evidence="5 6" id="KW-0342">GTP-binding</keyword>
<comment type="similarity">
    <text evidence="6">Belongs to the TRAFAC class OBG-HflX-like GTPase superfamily. HflX GTPase family.</text>
</comment>
<dbReference type="InterPro" id="IPR030394">
    <property type="entry name" value="G_HFLX_dom"/>
</dbReference>
<dbReference type="Pfam" id="PF01926">
    <property type="entry name" value="MMR_HSR1"/>
    <property type="match status" value="1"/>
</dbReference>
<dbReference type="RefSeq" id="WP_085110868.1">
    <property type="nucleotide sequence ID" value="NZ_JACKSN010000113.1"/>
</dbReference>
<dbReference type="SUPFAM" id="SSF52540">
    <property type="entry name" value="P-loop containing nucleoside triphosphate hydrolases"/>
    <property type="match status" value="1"/>
</dbReference>
<reference evidence="10 11" key="1">
    <citation type="submission" date="2016-01" db="EMBL/GenBank/DDBJ databases">
        <title>The new phylogeny of the genus Mycobacterium.</title>
        <authorList>
            <person name="Tarcisio F."/>
            <person name="Conor M."/>
            <person name="Antonella G."/>
            <person name="Elisabetta G."/>
            <person name="Giulia F.S."/>
            <person name="Sara T."/>
            <person name="Anna F."/>
            <person name="Clotilde B."/>
            <person name="Roberto B."/>
            <person name="Veronica D.S."/>
            <person name="Fabio R."/>
            <person name="Monica P."/>
            <person name="Olivier J."/>
            <person name="Enrico T."/>
            <person name="Nicola S."/>
        </authorList>
    </citation>
    <scope>NUCLEOTIDE SEQUENCE [LARGE SCALE GENOMIC DNA]</scope>
    <source>
        <strain evidence="10 11">DSM 44153</strain>
    </source>
</reference>
<dbReference type="PIRSF" id="PIRSF006809">
    <property type="entry name" value="GTP-binding_hflX_prd"/>
    <property type="match status" value="1"/>
</dbReference>
<dbReference type="EMBL" id="LQPZ01000040">
    <property type="protein sequence ID" value="ORX01052.1"/>
    <property type="molecule type" value="Genomic_DNA"/>
</dbReference>
<dbReference type="Gene3D" id="6.10.250.2860">
    <property type="match status" value="1"/>
</dbReference>
<organism evidence="10 11">
    <name type="scientific">Mycolicibacillus trivialis</name>
    <dbReference type="NCBI Taxonomy" id="1798"/>
    <lineage>
        <taxon>Bacteria</taxon>
        <taxon>Bacillati</taxon>
        <taxon>Actinomycetota</taxon>
        <taxon>Actinomycetes</taxon>
        <taxon>Mycobacteriales</taxon>
        <taxon>Mycobacteriaceae</taxon>
        <taxon>Mycolicibacillus</taxon>
    </lineage>
</organism>
<dbReference type="Proteomes" id="UP000193090">
    <property type="component" value="Unassembled WGS sequence"/>
</dbReference>
<dbReference type="GO" id="GO:0005524">
    <property type="term" value="F:ATP binding"/>
    <property type="evidence" value="ECO:0007669"/>
    <property type="project" value="UniProtKB-KW"/>
</dbReference>
<dbReference type="GO" id="GO:0003924">
    <property type="term" value="F:GTPase activity"/>
    <property type="evidence" value="ECO:0007669"/>
    <property type="project" value="UniProtKB-UniRule"/>
</dbReference>
<dbReference type="InterPro" id="IPR025121">
    <property type="entry name" value="GTPase_HflX_N"/>
</dbReference>
<dbReference type="Gene3D" id="3.40.50.300">
    <property type="entry name" value="P-loop containing nucleotide triphosphate hydrolases"/>
    <property type="match status" value="1"/>
</dbReference>
<comment type="subcellular location">
    <subcellularLocation>
        <location evidence="6">Cytoplasm</location>
    </subcellularLocation>
    <text evidence="6">May associate with membranes.</text>
</comment>
<dbReference type="PRINTS" id="PR00326">
    <property type="entry name" value="GTP1OBG"/>
</dbReference>
<evidence type="ECO:0000256" key="1">
    <source>
        <dbReference type="ARBA" id="ARBA00022490"/>
    </source>
</evidence>
<dbReference type="Gene3D" id="3.40.50.11060">
    <property type="entry name" value="GTPase HflX, N-terminal domain"/>
    <property type="match status" value="1"/>
</dbReference>
<keyword evidence="10" id="KW-0067">ATP-binding</keyword>
<dbReference type="GO" id="GO:0005737">
    <property type="term" value="C:cytoplasm"/>
    <property type="evidence" value="ECO:0007669"/>
    <property type="project" value="UniProtKB-SubCell"/>
</dbReference>
<comment type="function">
    <text evidence="6">GTPase that associates with the 50S ribosomal subunit and may have a role during protein synthesis or ribosome biogenesis.</text>
</comment>
<dbReference type="FunFam" id="3.40.50.11060:FF:000001">
    <property type="entry name" value="GTPase HflX"/>
    <property type="match status" value="1"/>
</dbReference>
<name>A0A1X2EG04_9MYCO</name>
<evidence type="ECO:0000256" key="8">
    <source>
        <dbReference type="SAM" id="MobiDB-lite"/>
    </source>
</evidence>
<dbReference type="PANTHER" id="PTHR10229:SF0">
    <property type="entry name" value="GTP-BINDING PROTEIN 6-RELATED"/>
    <property type="match status" value="1"/>
</dbReference>
<dbReference type="CDD" id="cd01878">
    <property type="entry name" value="HflX"/>
    <property type="match status" value="1"/>
</dbReference>
<proteinExistence type="inferred from homology"/>
<dbReference type="InterPro" id="IPR016496">
    <property type="entry name" value="GTPase_HflX"/>
</dbReference>
<evidence type="ECO:0000259" key="9">
    <source>
        <dbReference type="PROSITE" id="PS51705"/>
    </source>
</evidence>
<feature type="compositionally biased region" description="Gly residues" evidence="8">
    <location>
        <begin position="191"/>
        <end position="204"/>
    </location>
</feature>
<dbReference type="InterPro" id="IPR042108">
    <property type="entry name" value="GTPase_HflX_N_sf"/>
</dbReference>
<comment type="subunit">
    <text evidence="6">Monomer. Associates with the 50S ribosomal subunit.</text>
</comment>
<dbReference type="GO" id="GO:0043022">
    <property type="term" value="F:ribosome binding"/>
    <property type="evidence" value="ECO:0007669"/>
    <property type="project" value="TreeGrafter"/>
</dbReference>
<dbReference type="PROSITE" id="PS51705">
    <property type="entry name" value="G_HFLX"/>
    <property type="match status" value="1"/>
</dbReference>
<dbReference type="PANTHER" id="PTHR10229">
    <property type="entry name" value="GTP-BINDING PROTEIN HFLX"/>
    <property type="match status" value="1"/>
</dbReference>
<comment type="caution">
    <text evidence="10">The sequence shown here is derived from an EMBL/GenBank/DDBJ whole genome shotgun (WGS) entry which is preliminary data.</text>
</comment>
<dbReference type="InterPro" id="IPR027417">
    <property type="entry name" value="P-loop_NTPase"/>
</dbReference>